<evidence type="ECO:0000256" key="3">
    <source>
        <dbReference type="ARBA" id="ARBA00022475"/>
    </source>
</evidence>
<dbReference type="Pfam" id="PF00528">
    <property type="entry name" value="BPD_transp_1"/>
    <property type="match status" value="1"/>
</dbReference>
<feature type="transmembrane region" description="Helical" evidence="7">
    <location>
        <begin position="180"/>
        <end position="203"/>
    </location>
</feature>
<evidence type="ECO:0000256" key="4">
    <source>
        <dbReference type="ARBA" id="ARBA00022692"/>
    </source>
</evidence>
<feature type="transmembrane region" description="Helical" evidence="7">
    <location>
        <begin position="42"/>
        <end position="63"/>
    </location>
</feature>
<dbReference type="RefSeq" id="WP_135150742.1">
    <property type="nucleotide sequence ID" value="NZ_SOMN01000002.1"/>
</dbReference>
<comment type="subcellular location">
    <subcellularLocation>
        <location evidence="1 7">Cell membrane</location>
        <topology evidence="1 7">Multi-pass membrane protein</topology>
    </subcellularLocation>
</comment>
<feature type="transmembrane region" description="Helical" evidence="7">
    <location>
        <begin position="305"/>
        <end position="323"/>
    </location>
</feature>
<dbReference type="InterPro" id="IPR000515">
    <property type="entry name" value="MetI-like"/>
</dbReference>
<dbReference type="EMBL" id="SOMN01000002">
    <property type="protein sequence ID" value="TFE30863.1"/>
    <property type="molecule type" value="Genomic_DNA"/>
</dbReference>
<dbReference type="PANTHER" id="PTHR43744">
    <property type="entry name" value="ABC TRANSPORTER PERMEASE PROTEIN MG189-RELATED-RELATED"/>
    <property type="match status" value="1"/>
</dbReference>
<dbReference type="AlphaFoldDB" id="A0A4Y8MB50"/>
<keyword evidence="10" id="KW-1185">Reference proteome</keyword>
<dbReference type="GO" id="GO:0055085">
    <property type="term" value="P:transmembrane transport"/>
    <property type="evidence" value="ECO:0007669"/>
    <property type="project" value="InterPro"/>
</dbReference>
<proteinExistence type="inferred from homology"/>
<evidence type="ECO:0000256" key="5">
    <source>
        <dbReference type="ARBA" id="ARBA00022989"/>
    </source>
</evidence>
<feature type="transmembrane region" description="Helical" evidence="7">
    <location>
        <begin position="109"/>
        <end position="134"/>
    </location>
</feature>
<reference evidence="9 10" key="1">
    <citation type="submission" date="2019-03" db="EMBL/GenBank/DDBJ databases">
        <title>Cohnella endophytica sp. nov., a novel endophytic bacterium isolated from bark of Sonneratia apetala.</title>
        <authorList>
            <person name="Tuo L."/>
        </authorList>
    </citation>
    <scope>NUCLEOTIDE SEQUENCE [LARGE SCALE GENOMIC DNA]</scope>
    <source>
        <strain evidence="9 10">CCTCC AB 208254</strain>
    </source>
</reference>
<dbReference type="CDD" id="cd06261">
    <property type="entry name" value="TM_PBP2"/>
    <property type="match status" value="1"/>
</dbReference>
<evidence type="ECO:0000256" key="2">
    <source>
        <dbReference type="ARBA" id="ARBA00022448"/>
    </source>
</evidence>
<dbReference type="Gene3D" id="1.10.3720.10">
    <property type="entry name" value="MetI-like"/>
    <property type="match status" value="1"/>
</dbReference>
<keyword evidence="4 7" id="KW-0812">Transmembrane</keyword>
<evidence type="ECO:0000313" key="10">
    <source>
        <dbReference type="Proteomes" id="UP000297900"/>
    </source>
</evidence>
<comment type="similarity">
    <text evidence="7">Belongs to the binding-protein-dependent transport system permease family.</text>
</comment>
<feature type="transmembrane region" description="Helical" evidence="7">
    <location>
        <begin position="224"/>
        <end position="249"/>
    </location>
</feature>
<dbReference type="InterPro" id="IPR035906">
    <property type="entry name" value="MetI-like_sf"/>
</dbReference>
<comment type="caution">
    <text evidence="9">The sequence shown here is derived from an EMBL/GenBank/DDBJ whole genome shotgun (WGS) entry which is preliminary data.</text>
</comment>
<dbReference type="OrthoDB" id="9771544at2"/>
<keyword evidence="3" id="KW-1003">Cell membrane</keyword>
<feature type="transmembrane region" description="Helical" evidence="7">
    <location>
        <begin position="146"/>
        <end position="168"/>
    </location>
</feature>
<evidence type="ECO:0000313" key="9">
    <source>
        <dbReference type="EMBL" id="TFE30863.1"/>
    </source>
</evidence>
<dbReference type="SUPFAM" id="SSF161098">
    <property type="entry name" value="MetI-like"/>
    <property type="match status" value="1"/>
</dbReference>
<keyword evidence="2 7" id="KW-0813">Transport</keyword>
<keyword evidence="5 7" id="KW-1133">Transmembrane helix</keyword>
<dbReference type="Proteomes" id="UP000297900">
    <property type="component" value="Unassembled WGS sequence"/>
</dbReference>
<evidence type="ECO:0000256" key="6">
    <source>
        <dbReference type="ARBA" id="ARBA00023136"/>
    </source>
</evidence>
<accession>A0A4Y8MB50</accession>
<evidence type="ECO:0000259" key="8">
    <source>
        <dbReference type="PROSITE" id="PS50928"/>
    </source>
</evidence>
<sequence length="339" mass="37806">MKSSLSLDKLLQVRKSVMDLGNQTHAWPYTVKKKVTLIISRISLYLVLSALSFVFVYPLLFIVSQSLMMPSDVSDSTVQWIPRALNLLNYKDAFAALGGSANRTYWDAFGLSVVISFGSALLQVFSCALAGYALGRYRFPGYTACLSLVLFAFLVPPQTIVVPLFQLFSDFHWINTFYPFVIPSAMGHGLKGALFVLIFIQFFHRLPYVLEEAARIDGASAYRTYWTIMLPLARPAMLVVFLFSVVWHWNDMFEPNLFLRIPNFYNLSQTLGIFNGIGSSQIDAATSGLTAAQTIGAAPTIMNKVMAGAMLSILPMLILYLFTQRYFVESVERAGIAGE</sequence>
<evidence type="ECO:0000256" key="7">
    <source>
        <dbReference type="RuleBase" id="RU363032"/>
    </source>
</evidence>
<organism evidence="9 10">
    <name type="scientific">Cohnella luojiensis</name>
    <dbReference type="NCBI Taxonomy" id="652876"/>
    <lineage>
        <taxon>Bacteria</taxon>
        <taxon>Bacillati</taxon>
        <taxon>Bacillota</taxon>
        <taxon>Bacilli</taxon>
        <taxon>Bacillales</taxon>
        <taxon>Paenibacillaceae</taxon>
        <taxon>Cohnella</taxon>
    </lineage>
</organism>
<name>A0A4Y8MB50_9BACL</name>
<dbReference type="GO" id="GO:0005886">
    <property type="term" value="C:plasma membrane"/>
    <property type="evidence" value="ECO:0007669"/>
    <property type="project" value="UniProtKB-SubCell"/>
</dbReference>
<protein>
    <submittedName>
        <fullName evidence="9">Carbohydrate ABC transporter permease</fullName>
    </submittedName>
</protein>
<evidence type="ECO:0000256" key="1">
    <source>
        <dbReference type="ARBA" id="ARBA00004651"/>
    </source>
</evidence>
<dbReference type="PROSITE" id="PS50928">
    <property type="entry name" value="ABC_TM1"/>
    <property type="match status" value="1"/>
</dbReference>
<gene>
    <name evidence="9" type="ORF">E2980_03545</name>
</gene>
<feature type="domain" description="ABC transmembrane type-1" evidence="8">
    <location>
        <begin position="109"/>
        <end position="323"/>
    </location>
</feature>
<keyword evidence="6 7" id="KW-0472">Membrane</keyword>
<dbReference type="PANTHER" id="PTHR43744:SF12">
    <property type="entry name" value="ABC TRANSPORTER PERMEASE PROTEIN MG189-RELATED"/>
    <property type="match status" value="1"/>
</dbReference>